<dbReference type="Proteomes" id="UP000279833">
    <property type="component" value="Unassembled WGS sequence"/>
</dbReference>
<organism evidence="3">
    <name type="scientific">Schistosoma curassoni</name>
    <dbReference type="NCBI Taxonomy" id="6186"/>
    <lineage>
        <taxon>Eukaryota</taxon>
        <taxon>Metazoa</taxon>
        <taxon>Spiralia</taxon>
        <taxon>Lophotrochozoa</taxon>
        <taxon>Platyhelminthes</taxon>
        <taxon>Trematoda</taxon>
        <taxon>Digenea</taxon>
        <taxon>Strigeidida</taxon>
        <taxon>Schistosomatoidea</taxon>
        <taxon>Schistosomatidae</taxon>
        <taxon>Schistosoma</taxon>
    </lineage>
</organism>
<reference evidence="3" key="1">
    <citation type="submission" date="2016-06" db="UniProtKB">
        <authorList>
            <consortium name="WormBaseParasite"/>
        </authorList>
    </citation>
    <scope>IDENTIFICATION</scope>
</reference>
<evidence type="ECO:0000313" key="1">
    <source>
        <dbReference type="EMBL" id="VDO92141.1"/>
    </source>
</evidence>
<protein>
    <submittedName>
        <fullName evidence="1 3">Uncharacterized protein</fullName>
    </submittedName>
</protein>
<sequence length="34" mass="3976">MQIENGRLKNICELNFTTSAQFRVVVQVTYLLFV</sequence>
<proteinExistence type="predicted"/>
<dbReference type="AlphaFoldDB" id="A0A183JQK2"/>
<accession>A0A183JQK2</accession>
<reference evidence="1 2" key="2">
    <citation type="submission" date="2018-11" db="EMBL/GenBank/DDBJ databases">
        <authorList>
            <consortium name="Pathogen Informatics"/>
        </authorList>
    </citation>
    <scope>NUCLEOTIDE SEQUENCE [LARGE SCALE GENOMIC DNA]</scope>
    <source>
        <strain evidence="1">Dakar</strain>
        <strain evidence="2">Dakar, Senegal</strain>
    </source>
</reference>
<dbReference type="EMBL" id="UZAK01007348">
    <property type="protein sequence ID" value="VDO92141.1"/>
    <property type="molecule type" value="Genomic_DNA"/>
</dbReference>
<gene>
    <name evidence="1" type="ORF">SCUD_LOCUS4992</name>
</gene>
<evidence type="ECO:0000313" key="3">
    <source>
        <dbReference type="WBParaSite" id="SCUD_0000499101-mRNA-1"/>
    </source>
</evidence>
<dbReference type="WBParaSite" id="SCUD_0000499101-mRNA-1">
    <property type="protein sequence ID" value="SCUD_0000499101-mRNA-1"/>
    <property type="gene ID" value="SCUD_0000499101"/>
</dbReference>
<evidence type="ECO:0000313" key="2">
    <source>
        <dbReference type="Proteomes" id="UP000279833"/>
    </source>
</evidence>
<name>A0A183JQK2_9TREM</name>
<keyword evidence="2" id="KW-1185">Reference proteome</keyword>